<sequence>MLIMCYRVISYSKKEAKKPRRESPPCCSHTCPRFRGSRVTAPAAPALSKSITGSLPLSRLAPCVAK</sequence>
<comment type="caution">
    <text evidence="1">The sequence shown here is derived from an EMBL/GenBank/DDBJ whole genome shotgun (WGS) entry which is preliminary data.</text>
</comment>
<reference evidence="1 2" key="1">
    <citation type="submission" date="2019-05" db="EMBL/GenBank/DDBJ databases">
        <title>Another draft genome of Portunus trituberculatus and its Hox gene families provides insights of decapod evolution.</title>
        <authorList>
            <person name="Jeong J.-H."/>
            <person name="Song I."/>
            <person name="Kim S."/>
            <person name="Choi T."/>
            <person name="Kim D."/>
            <person name="Ryu S."/>
            <person name="Kim W."/>
        </authorList>
    </citation>
    <scope>NUCLEOTIDE SEQUENCE [LARGE SCALE GENOMIC DNA]</scope>
    <source>
        <tissue evidence="1">Muscle</tissue>
    </source>
</reference>
<evidence type="ECO:0000313" key="2">
    <source>
        <dbReference type="Proteomes" id="UP000324222"/>
    </source>
</evidence>
<organism evidence="1 2">
    <name type="scientific">Portunus trituberculatus</name>
    <name type="common">Swimming crab</name>
    <name type="synonym">Neptunus trituberculatus</name>
    <dbReference type="NCBI Taxonomy" id="210409"/>
    <lineage>
        <taxon>Eukaryota</taxon>
        <taxon>Metazoa</taxon>
        <taxon>Ecdysozoa</taxon>
        <taxon>Arthropoda</taxon>
        <taxon>Crustacea</taxon>
        <taxon>Multicrustacea</taxon>
        <taxon>Malacostraca</taxon>
        <taxon>Eumalacostraca</taxon>
        <taxon>Eucarida</taxon>
        <taxon>Decapoda</taxon>
        <taxon>Pleocyemata</taxon>
        <taxon>Brachyura</taxon>
        <taxon>Eubrachyura</taxon>
        <taxon>Portunoidea</taxon>
        <taxon>Portunidae</taxon>
        <taxon>Portuninae</taxon>
        <taxon>Portunus</taxon>
    </lineage>
</organism>
<keyword evidence="2" id="KW-1185">Reference proteome</keyword>
<accession>A0A5B7K542</accession>
<proteinExistence type="predicted"/>
<gene>
    <name evidence="1" type="ORF">E2C01_099286</name>
</gene>
<dbReference type="Proteomes" id="UP000324222">
    <property type="component" value="Unassembled WGS sequence"/>
</dbReference>
<name>A0A5B7K542_PORTR</name>
<dbReference type="AlphaFoldDB" id="A0A5B7K542"/>
<evidence type="ECO:0000313" key="1">
    <source>
        <dbReference type="EMBL" id="MPD03643.1"/>
    </source>
</evidence>
<dbReference type="EMBL" id="VSRR010137122">
    <property type="protein sequence ID" value="MPD03643.1"/>
    <property type="molecule type" value="Genomic_DNA"/>
</dbReference>
<protein>
    <submittedName>
        <fullName evidence="1">Uncharacterized protein</fullName>
    </submittedName>
</protein>